<sequence length="326" mass="35044">MRQLAIQRESFPIRGVFRISRGARTEAHVVTVTLTDGGVAGRGECVPYARYDETIDSVIAEIEAVRPLIESGIGREELLTVMKNGAARNAVDCALWDLEAKQAGKRVWELAGLPAPKPLITAYTISLDEPEAMGRNAAENADRPLLKLKLTGDGDLERVEAIHRNAPKARLIVDANEGWSLEHYLRYAPALVKLGVEMIEQPLKAADDAPLAGAEHPLPVCADESCHDLRSLEHMVGKYEMINIKLDKTGGLTEALRLKQAAEQAGLGVMVGCMIGTSLSMAPGIVAGQGAKVVDLDAPLLLAADRPGGLTYEGSLVHPPSRELWG</sequence>
<evidence type="ECO:0000256" key="1">
    <source>
        <dbReference type="ARBA" id="ARBA00008031"/>
    </source>
</evidence>
<dbReference type="Proteomes" id="UP000006746">
    <property type="component" value="Unassembled WGS sequence"/>
</dbReference>
<dbReference type="PANTHER" id="PTHR48080:SF3">
    <property type="entry name" value="ENOLASE SUPERFAMILY MEMBER DDB_G0284701"/>
    <property type="match status" value="1"/>
</dbReference>
<dbReference type="Pfam" id="PF13378">
    <property type="entry name" value="MR_MLE_C"/>
    <property type="match status" value="1"/>
</dbReference>
<dbReference type="NCBIfam" id="NF042940">
    <property type="entry name" value="racemase_DgcA"/>
    <property type="match status" value="1"/>
</dbReference>
<name>K2JWZ3_9PROT</name>
<dbReference type="STRING" id="1207063.P24_11712"/>
<reference evidence="9 10" key="1">
    <citation type="journal article" date="2012" name="J. Bacteriol.">
        <title>Genome Sequence of Oceanibaculum indicum Type Strain P24.</title>
        <authorList>
            <person name="Lai Q."/>
            <person name="Shao Z."/>
        </authorList>
    </citation>
    <scope>NUCLEOTIDE SEQUENCE [LARGE SCALE GENOMIC DNA]</scope>
    <source>
        <strain evidence="9 10">P24</strain>
    </source>
</reference>
<keyword evidence="2 6" id="KW-0479">Metal-binding</keyword>
<evidence type="ECO:0000256" key="2">
    <source>
        <dbReference type="ARBA" id="ARBA00022723"/>
    </source>
</evidence>
<dbReference type="EC" id="5.1.1.-" evidence="7"/>
<dbReference type="SMART" id="SM00922">
    <property type="entry name" value="MR_MLE"/>
    <property type="match status" value="1"/>
</dbReference>
<evidence type="ECO:0000259" key="8">
    <source>
        <dbReference type="SMART" id="SM00922"/>
    </source>
</evidence>
<dbReference type="SFLD" id="SFLDG00180">
    <property type="entry name" value="muconate_cycloisomerase"/>
    <property type="match status" value="1"/>
</dbReference>
<comment type="caution">
    <text evidence="9">The sequence shown here is derived from an EMBL/GenBank/DDBJ whole genome shotgun (WGS) entry which is preliminary data.</text>
</comment>
<dbReference type="InterPro" id="IPR036849">
    <property type="entry name" value="Enolase-like_C_sf"/>
</dbReference>
<dbReference type="GO" id="GO:0046872">
    <property type="term" value="F:metal ion binding"/>
    <property type="evidence" value="ECO:0007669"/>
    <property type="project" value="UniProtKB-KW"/>
</dbReference>
<dbReference type="RefSeq" id="WP_008944948.1">
    <property type="nucleotide sequence ID" value="NZ_AMRL01000014.1"/>
</dbReference>
<dbReference type="GO" id="GO:0016855">
    <property type="term" value="F:racemase and epimerase activity, acting on amino acids and derivatives"/>
    <property type="evidence" value="ECO:0007669"/>
    <property type="project" value="UniProtKB-UniRule"/>
</dbReference>
<dbReference type="InterPro" id="IPR013342">
    <property type="entry name" value="Mandelate_racemase_C"/>
</dbReference>
<evidence type="ECO:0000256" key="3">
    <source>
        <dbReference type="ARBA" id="ARBA00022842"/>
    </source>
</evidence>
<dbReference type="AlphaFoldDB" id="K2JWZ3"/>
<evidence type="ECO:0000256" key="7">
    <source>
        <dbReference type="RuleBase" id="RU366006"/>
    </source>
</evidence>
<dbReference type="EMBL" id="AMRL01000014">
    <property type="protein sequence ID" value="EKE74814.1"/>
    <property type="molecule type" value="Genomic_DNA"/>
</dbReference>
<feature type="binding site" evidence="6">
    <location>
        <position position="223"/>
    </location>
    <ligand>
        <name>Mg(2+)</name>
        <dbReference type="ChEBI" id="CHEBI:18420"/>
    </ligand>
</feature>
<keyword evidence="10" id="KW-1185">Reference proteome</keyword>
<evidence type="ECO:0000313" key="10">
    <source>
        <dbReference type="Proteomes" id="UP000006746"/>
    </source>
</evidence>
<feature type="active site" description="Proton acceptor; specific for (R)-substrate epimerization" evidence="5">
    <location>
        <position position="149"/>
    </location>
</feature>
<keyword evidence="4 7" id="KW-0413">Isomerase</keyword>
<keyword evidence="3 6" id="KW-0460">Magnesium</keyword>
<dbReference type="PANTHER" id="PTHR48080">
    <property type="entry name" value="D-GALACTONATE DEHYDRATASE-RELATED"/>
    <property type="match status" value="1"/>
</dbReference>
<evidence type="ECO:0000313" key="9">
    <source>
        <dbReference type="EMBL" id="EKE74814.1"/>
    </source>
</evidence>
<evidence type="ECO:0000256" key="6">
    <source>
        <dbReference type="PIRSR" id="PIRSR634603-3"/>
    </source>
</evidence>
<dbReference type="InterPro" id="IPR029065">
    <property type="entry name" value="Enolase_C-like"/>
</dbReference>
<comment type="cofactor">
    <cofactor evidence="6 7">
        <name>Mg(2+)</name>
        <dbReference type="ChEBI" id="CHEBI:18420"/>
    </cofactor>
    <text evidence="6 7">Binds 1 Mg(2+) ion per subunit.</text>
</comment>
<dbReference type="InterPro" id="IPR029017">
    <property type="entry name" value="Enolase-like_N"/>
</dbReference>
<accession>K2JWZ3</accession>
<dbReference type="Pfam" id="PF02746">
    <property type="entry name" value="MR_MLE_N"/>
    <property type="match status" value="1"/>
</dbReference>
<evidence type="ECO:0000256" key="5">
    <source>
        <dbReference type="PIRSR" id="PIRSR634603-1"/>
    </source>
</evidence>
<protein>
    <recommendedName>
        <fullName evidence="7">Dipeptide epimerase</fullName>
        <ecNumber evidence="7">5.1.1.-</ecNumber>
    </recommendedName>
</protein>
<dbReference type="InterPro" id="IPR013341">
    <property type="entry name" value="Mandelate_racemase_N_dom"/>
</dbReference>
<dbReference type="SFLD" id="SFLDF00010">
    <property type="entry name" value="dipeptide_epimerase"/>
    <property type="match status" value="1"/>
</dbReference>
<organism evidence="9 10">
    <name type="scientific">Oceanibaculum indicum P24</name>
    <dbReference type="NCBI Taxonomy" id="1207063"/>
    <lineage>
        <taxon>Bacteria</taxon>
        <taxon>Pseudomonadati</taxon>
        <taxon>Pseudomonadota</taxon>
        <taxon>Alphaproteobacteria</taxon>
        <taxon>Rhodospirillales</taxon>
        <taxon>Oceanibaculaceae</taxon>
        <taxon>Oceanibaculum</taxon>
    </lineage>
</organism>
<dbReference type="Gene3D" id="3.30.390.10">
    <property type="entry name" value="Enolase-like, N-terminal domain"/>
    <property type="match status" value="1"/>
</dbReference>
<evidence type="ECO:0000256" key="4">
    <source>
        <dbReference type="ARBA" id="ARBA00023235"/>
    </source>
</evidence>
<dbReference type="eggNOG" id="COG4948">
    <property type="taxonomic scope" value="Bacteria"/>
</dbReference>
<dbReference type="Gene3D" id="3.20.20.120">
    <property type="entry name" value="Enolase-like C-terminal domain"/>
    <property type="match status" value="1"/>
</dbReference>
<proteinExistence type="inferred from homology"/>
<dbReference type="SUPFAM" id="SSF54826">
    <property type="entry name" value="Enolase N-terminal domain-like"/>
    <property type="match status" value="1"/>
</dbReference>
<dbReference type="SFLD" id="SFLDS00001">
    <property type="entry name" value="Enolase"/>
    <property type="match status" value="1"/>
</dbReference>
<dbReference type="InterPro" id="IPR034593">
    <property type="entry name" value="DgoD-like"/>
</dbReference>
<feature type="binding site" evidence="6">
    <location>
        <position position="200"/>
    </location>
    <ligand>
        <name>Mg(2+)</name>
        <dbReference type="ChEBI" id="CHEBI:18420"/>
    </ligand>
</feature>
<dbReference type="SUPFAM" id="SSF51604">
    <property type="entry name" value="Enolase C-terminal domain-like"/>
    <property type="match status" value="1"/>
</dbReference>
<feature type="binding site" evidence="6">
    <location>
        <position position="174"/>
    </location>
    <ligand>
        <name>Mg(2+)</name>
        <dbReference type="ChEBI" id="CHEBI:18420"/>
    </ligand>
</feature>
<gene>
    <name evidence="9" type="ORF">P24_11712</name>
</gene>
<feature type="active site" description="Proton acceptor; specific for (S)-substrate epimerization" evidence="5">
    <location>
        <position position="245"/>
    </location>
</feature>
<dbReference type="InterPro" id="IPR034603">
    <property type="entry name" value="Dipeptide_epimerase"/>
</dbReference>
<feature type="domain" description="Mandelate racemase/muconate lactonizing enzyme C-terminal" evidence="8">
    <location>
        <begin position="130"/>
        <end position="221"/>
    </location>
</feature>
<dbReference type="CDD" id="cd03319">
    <property type="entry name" value="L-Ala-DL-Glu_epimerase"/>
    <property type="match status" value="1"/>
</dbReference>
<comment type="similarity">
    <text evidence="1 7">Belongs to the mandelate racemase/muconate lactonizing enzyme family.</text>
</comment>
<dbReference type="PATRIC" id="fig|1207063.3.peg.2367"/>